<sequence>MNTLGFFSCALVLSGIAACTTMPVLDAPPASDFSPLSIPDRTFAAEDRVIAHYVPAPTAKESKDEVRITREIGRDGTGSGTHIILVTAEGYADDSVSGEQWRIVLDDVGSDYRVVEAGVRYQRARGANSGWSKSPCP</sequence>
<evidence type="ECO:0000256" key="1">
    <source>
        <dbReference type="SAM" id="SignalP"/>
    </source>
</evidence>
<dbReference type="RefSeq" id="WP_048884554.1">
    <property type="nucleotide sequence ID" value="NZ_CP011310.1"/>
</dbReference>
<dbReference type="PATRIC" id="fig|1648404.4.peg.409"/>
<reference evidence="2 3" key="1">
    <citation type="journal article" date="2015" name="Int. J. Syst. Evol. Microbiol.">
        <title>Erythrobacter atlanticus sp. nov., a bacterium from ocean sediment able to degrade polycyclic aromatic hydrocarbons.</title>
        <authorList>
            <person name="Zhuang L."/>
            <person name="Liu Y."/>
            <person name="Wang L."/>
            <person name="Wang W."/>
            <person name="Shao Z."/>
        </authorList>
    </citation>
    <scope>NUCLEOTIDE SEQUENCE [LARGE SCALE GENOMIC DNA]</scope>
    <source>
        <strain evidence="3">s21-N3</strain>
    </source>
</reference>
<feature type="chain" id="PRO_5005211217" description="Lipoprotein" evidence="1">
    <location>
        <begin position="18"/>
        <end position="137"/>
    </location>
</feature>
<organism evidence="2 3">
    <name type="scientific">Aurantiacibacter atlanticus</name>
    <dbReference type="NCBI Taxonomy" id="1648404"/>
    <lineage>
        <taxon>Bacteria</taxon>
        <taxon>Pseudomonadati</taxon>
        <taxon>Pseudomonadota</taxon>
        <taxon>Alphaproteobacteria</taxon>
        <taxon>Sphingomonadales</taxon>
        <taxon>Erythrobacteraceae</taxon>
        <taxon>Aurantiacibacter</taxon>
    </lineage>
</organism>
<dbReference type="OrthoDB" id="964913at2"/>
<dbReference type="Proteomes" id="UP000059113">
    <property type="component" value="Chromosome"/>
</dbReference>
<dbReference type="KEGG" id="ery:CP97_01905"/>
<keyword evidence="1" id="KW-0732">Signal</keyword>
<proteinExistence type="predicted"/>
<keyword evidence="3" id="KW-1185">Reference proteome</keyword>
<accession>A0A0H4VVJ8</accession>
<dbReference type="STRING" id="1648404.CP97_01905"/>
<dbReference type="EMBL" id="CP011310">
    <property type="protein sequence ID" value="AKQ41063.1"/>
    <property type="molecule type" value="Genomic_DNA"/>
</dbReference>
<gene>
    <name evidence="2" type="ORF">CP97_01905</name>
</gene>
<evidence type="ECO:0008006" key="4">
    <source>
        <dbReference type="Google" id="ProtNLM"/>
    </source>
</evidence>
<reference evidence="3" key="2">
    <citation type="submission" date="2015-04" db="EMBL/GenBank/DDBJ databases">
        <title>The complete genome sequence of Erythrobacter sp. s21-N3.</title>
        <authorList>
            <person name="Zhuang L."/>
            <person name="Liu Y."/>
            <person name="Shao Z."/>
        </authorList>
    </citation>
    <scope>NUCLEOTIDE SEQUENCE [LARGE SCALE GENOMIC DNA]</scope>
    <source>
        <strain evidence="3">s21-N3</strain>
    </source>
</reference>
<feature type="signal peptide" evidence="1">
    <location>
        <begin position="1"/>
        <end position="17"/>
    </location>
</feature>
<name>A0A0H4VVJ8_9SPHN</name>
<evidence type="ECO:0000313" key="2">
    <source>
        <dbReference type="EMBL" id="AKQ41063.1"/>
    </source>
</evidence>
<protein>
    <recommendedName>
        <fullName evidence="4">Lipoprotein</fullName>
    </recommendedName>
</protein>
<dbReference type="AlphaFoldDB" id="A0A0H4VVJ8"/>
<evidence type="ECO:0000313" key="3">
    <source>
        <dbReference type="Proteomes" id="UP000059113"/>
    </source>
</evidence>